<organism evidence="1 2">
    <name type="scientific">Muraenolepis orangiensis</name>
    <name type="common">Patagonian moray cod</name>
    <dbReference type="NCBI Taxonomy" id="630683"/>
    <lineage>
        <taxon>Eukaryota</taxon>
        <taxon>Metazoa</taxon>
        <taxon>Chordata</taxon>
        <taxon>Craniata</taxon>
        <taxon>Vertebrata</taxon>
        <taxon>Euteleostomi</taxon>
        <taxon>Actinopterygii</taxon>
        <taxon>Neopterygii</taxon>
        <taxon>Teleostei</taxon>
        <taxon>Neoteleostei</taxon>
        <taxon>Acanthomorphata</taxon>
        <taxon>Zeiogadaria</taxon>
        <taxon>Gadariae</taxon>
        <taxon>Gadiformes</taxon>
        <taxon>Muraenolepidoidei</taxon>
        <taxon>Muraenolepididae</taxon>
        <taxon>Muraenolepis</taxon>
    </lineage>
</organism>
<dbReference type="OrthoDB" id="6617140at2759"/>
<dbReference type="AlphaFoldDB" id="A0A9Q0E0N6"/>
<sequence length="251" mass="28710">MSDPDVINLLIPHAELLTYEEASDVEFISDSNEEGRRIYVGERRRDQGTLELTTEMLRIEEEEDQEGLHVYLQKDSVDLAQATLFKDAVLETLKSMRTDEMVEKLYNEAKAICDANNISERQTGRRHKQRRMEDFTVESTLGTRAHLGTEDQLKHSLFYPCLDRMVTELDSRFSDVGAELMKGIQACNPAADDFLSEDSLDLIATHYKIWNSTYDMVCRAAEQQAPVAAVIMEKKLGHLELSTSEWTLLEQ</sequence>
<accession>A0A9Q0E0N6</accession>
<evidence type="ECO:0000313" key="2">
    <source>
        <dbReference type="Proteomes" id="UP001148018"/>
    </source>
</evidence>
<dbReference type="EMBL" id="JANIIK010000110">
    <property type="protein sequence ID" value="KAJ3596988.1"/>
    <property type="molecule type" value="Genomic_DNA"/>
</dbReference>
<gene>
    <name evidence="1" type="ORF">NHX12_003388</name>
</gene>
<evidence type="ECO:0000313" key="1">
    <source>
        <dbReference type="EMBL" id="KAJ3596988.1"/>
    </source>
</evidence>
<proteinExistence type="predicted"/>
<reference evidence="1" key="1">
    <citation type="submission" date="2022-07" db="EMBL/GenBank/DDBJ databases">
        <title>Chromosome-level genome of Muraenolepis orangiensis.</title>
        <authorList>
            <person name="Kim J."/>
        </authorList>
    </citation>
    <scope>NUCLEOTIDE SEQUENCE</scope>
    <source>
        <strain evidence="1">KU_S4_2022</strain>
        <tissue evidence="1">Muscle</tissue>
    </source>
</reference>
<name>A0A9Q0E0N6_9TELE</name>
<dbReference type="Proteomes" id="UP001148018">
    <property type="component" value="Unassembled WGS sequence"/>
</dbReference>
<feature type="non-terminal residue" evidence="1">
    <location>
        <position position="251"/>
    </location>
</feature>
<keyword evidence="2" id="KW-1185">Reference proteome</keyword>
<protein>
    <submittedName>
        <fullName evidence="1">Uncharacterized protein</fullName>
    </submittedName>
</protein>
<comment type="caution">
    <text evidence="1">The sequence shown here is derived from an EMBL/GenBank/DDBJ whole genome shotgun (WGS) entry which is preliminary data.</text>
</comment>